<protein>
    <recommendedName>
        <fullName evidence="15">Mitochondrial import receptor subunit tom22</fullName>
    </recommendedName>
</protein>
<name>A0A2B7Y0Q8_POLH7</name>
<keyword evidence="10" id="KW-0472">Membrane</keyword>
<keyword evidence="14" id="KW-1185">Reference proteome</keyword>
<gene>
    <name evidence="13" type="ORF">AJ80_05897</name>
</gene>
<evidence type="ECO:0000256" key="9">
    <source>
        <dbReference type="ARBA" id="ARBA00023128"/>
    </source>
</evidence>
<dbReference type="PANTHER" id="PTHR12504">
    <property type="entry name" value="MITOCHONDRIAL IMPORT RECEPTOR SUBUNIT TOM22"/>
    <property type="match status" value="1"/>
</dbReference>
<dbReference type="InterPro" id="IPR005683">
    <property type="entry name" value="Tom22"/>
</dbReference>
<feature type="compositionally biased region" description="Acidic residues" evidence="12">
    <location>
        <begin position="27"/>
        <end position="41"/>
    </location>
</feature>
<comment type="caution">
    <text evidence="13">The sequence shown here is derived from an EMBL/GenBank/DDBJ whole genome shotgun (WGS) entry which is preliminary data.</text>
</comment>
<keyword evidence="11" id="KW-0675">Receptor</keyword>
<reference evidence="13 14" key="1">
    <citation type="submission" date="2017-10" db="EMBL/GenBank/DDBJ databases">
        <title>Comparative genomics in systemic dimorphic fungi from Ajellomycetaceae.</title>
        <authorList>
            <person name="Munoz J.F."/>
            <person name="Mcewen J.G."/>
            <person name="Clay O.K."/>
            <person name="Cuomo C.A."/>
        </authorList>
    </citation>
    <scope>NUCLEOTIDE SEQUENCE [LARGE SCALE GENOMIC DNA]</scope>
    <source>
        <strain evidence="13 14">UAMH7299</strain>
    </source>
</reference>
<keyword evidence="6" id="KW-0653">Protein transport</keyword>
<dbReference type="EMBL" id="PDNA01000093">
    <property type="protein sequence ID" value="PGH14452.1"/>
    <property type="molecule type" value="Genomic_DNA"/>
</dbReference>
<evidence type="ECO:0000313" key="14">
    <source>
        <dbReference type="Proteomes" id="UP000224634"/>
    </source>
</evidence>
<dbReference type="STRING" id="1447883.A0A2B7Y0Q8"/>
<feature type="region of interest" description="Disordered" evidence="12">
    <location>
        <begin position="139"/>
        <end position="160"/>
    </location>
</feature>
<evidence type="ECO:0000256" key="6">
    <source>
        <dbReference type="ARBA" id="ARBA00022927"/>
    </source>
</evidence>
<evidence type="ECO:0000256" key="11">
    <source>
        <dbReference type="ARBA" id="ARBA00023170"/>
    </source>
</evidence>
<keyword evidence="4" id="KW-0812">Transmembrane</keyword>
<dbReference type="PANTHER" id="PTHR12504:SF0">
    <property type="entry name" value="MITOCHONDRIAL IMPORT RECEPTOR SUBUNIT TOM22 HOMOLOG"/>
    <property type="match status" value="1"/>
</dbReference>
<evidence type="ECO:0000313" key="13">
    <source>
        <dbReference type="EMBL" id="PGH14452.1"/>
    </source>
</evidence>
<evidence type="ECO:0000256" key="5">
    <source>
        <dbReference type="ARBA" id="ARBA00022787"/>
    </source>
</evidence>
<feature type="compositionally biased region" description="Low complexity" evidence="12">
    <location>
        <begin position="146"/>
        <end position="160"/>
    </location>
</feature>
<evidence type="ECO:0008006" key="15">
    <source>
        <dbReference type="Google" id="ProtNLM"/>
    </source>
</evidence>
<comment type="subcellular location">
    <subcellularLocation>
        <location evidence="1">Mitochondrion outer membrane</location>
        <topology evidence="1">Single-pass membrane protein</topology>
    </subcellularLocation>
</comment>
<organism evidence="13 14">
    <name type="scientific">Polytolypa hystricis (strain UAMH7299)</name>
    <dbReference type="NCBI Taxonomy" id="1447883"/>
    <lineage>
        <taxon>Eukaryota</taxon>
        <taxon>Fungi</taxon>
        <taxon>Dikarya</taxon>
        <taxon>Ascomycota</taxon>
        <taxon>Pezizomycotina</taxon>
        <taxon>Eurotiomycetes</taxon>
        <taxon>Eurotiomycetidae</taxon>
        <taxon>Onygenales</taxon>
        <taxon>Onygenales incertae sedis</taxon>
        <taxon>Polytolypa</taxon>
    </lineage>
</organism>
<keyword evidence="5" id="KW-1000">Mitochondrion outer membrane</keyword>
<dbReference type="AlphaFoldDB" id="A0A2B7Y0Q8"/>
<accession>A0A2B7Y0Q8</accession>
<evidence type="ECO:0000256" key="10">
    <source>
        <dbReference type="ARBA" id="ARBA00023136"/>
    </source>
</evidence>
<evidence type="ECO:0000256" key="2">
    <source>
        <dbReference type="ARBA" id="ARBA00009874"/>
    </source>
</evidence>
<evidence type="ECO:0000256" key="12">
    <source>
        <dbReference type="SAM" id="MobiDB-lite"/>
    </source>
</evidence>
<proteinExistence type="inferred from homology"/>
<evidence type="ECO:0000256" key="1">
    <source>
        <dbReference type="ARBA" id="ARBA00004572"/>
    </source>
</evidence>
<evidence type="ECO:0000256" key="8">
    <source>
        <dbReference type="ARBA" id="ARBA00023010"/>
    </source>
</evidence>
<keyword evidence="9" id="KW-0496">Mitochondrion</keyword>
<feature type="region of interest" description="Disordered" evidence="12">
    <location>
        <begin position="1"/>
        <end position="41"/>
    </location>
</feature>
<evidence type="ECO:0000256" key="4">
    <source>
        <dbReference type="ARBA" id="ARBA00022692"/>
    </source>
</evidence>
<dbReference type="CDD" id="cd22884">
    <property type="entry name" value="TOM22"/>
    <property type="match status" value="1"/>
</dbReference>
<sequence>MVKLQEVEDEHFTEKPSAAKENVLLASDDEDDDYTDTESEISTDSYATLEEESLYDRIAALKDIIPPKSRHRITSTISSLTSFAKSTVSFGGQSLWILSTSAFLLGVPWALALAEEQQYVQLEREQGIIKGANEMLTPGATSALTAPQAEGQQGAAQPAL</sequence>
<dbReference type="GO" id="GO:0005741">
    <property type="term" value="C:mitochondrial outer membrane"/>
    <property type="evidence" value="ECO:0007669"/>
    <property type="project" value="UniProtKB-SubCell"/>
</dbReference>
<dbReference type="OrthoDB" id="10016939at2759"/>
<dbReference type="Pfam" id="PF04281">
    <property type="entry name" value="Tom22"/>
    <property type="match status" value="1"/>
</dbReference>
<keyword evidence="7" id="KW-1133">Transmembrane helix</keyword>
<keyword evidence="3" id="KW-0813">Transport</keyword>
<evidence type="ECO:0000256" key="7">
    <source>
        <dbReference type="ARBA" id="ARBA00022989"/>
    </source>
</evidence>
<dbReference type="GO" id="GO:0006886">
    <property type="term" value="P:intracellular protein transport"/>
    <property type="evidence" value="ECO:0007669"/>
    <property type="project" value="InterPro"/>
</dbReference>
<comment type="similarity">
    <text evidence="2">Belongs to the Tom22 family.</text>
</comment>
<keyword evidence="8" id="KW-0811">Translocation</keyword>
<dbReference type="Proteomes" id="UP000224634">
    <property type="component" value="Unassembled WGS sequence"/>
</dbReference>
<evidence type="ECO:0000256" key="3">
    <source>
        <dbReference type="ARBA" id="ARBA00022448"/>
    </source>
</evidence>